<dbReference type="SMART" id="SM00346">
    <property type="entry name" value="HTH_ICLR"/>
    <property type="match status" value="1"/>
</dbReference>
<proteinExistence type="predicted"/>
<dbReference type="PANTHER" id="PTHR30136">
    <property type="entry name" value="HELIX-TURN-HELIX TRANSCRIPTIONAL REGULATOR, ICLR FAMILY"/>
    <property type="match status" value="1"/>
</dbReference>
<dbReference type="PROSITE" id="PS51078">
    <property type="entry name" value="ICLR_ED"/>
    <property type="match status" value="1"/>
</dbReference>
<dbReference type="InterPro" id="IPR005471">
    <property type="entry name" value="Tscrpt_reg_IclR_N"/>
</dbReference>
<dbReference type="Gene3D" id="3.30.450.40">
    <property type="match status" value="1"/>
</dbReference>
<evidence type="ECO:0000256" key="2">
    <source>
        <dbReference type="ARBA" id="ARBA00023125"/>
    </source>
</evidence>
<feature type="domain" description="IclR-ED" evidence="5">
    <location>
        <begin position="83"/>
        <end position="266"/>
    </location>
</feature>
<feature type="domain" description="HTH iclR-type" evidence="4">
    <location>
        <begin position="20"/>
        <end position="82"/>
    </location>
</feature>
<dbReference type="Pfam" id="PF09339">
    <property type="entry name" value="HTH_IclR"/>
    <property type="match status" value="1"/>
</dbReference>
<evidence type="ECO:0000259" key="4">
    <source>
        <dbReference type="PROSITE" id="PS51077"/>
    </source>
</evidence>
<name>A0A853GSU9_9BURK</name>
<dbReference type="RefSeq" id="WP_130037146.1">
    <property type="nucleotide sequence ID" value="NZ_JACCEV010000001.1"/>
</dbReference>
<dbReference type="Proteomes" id="UP000554144">
    <property type="component" value="Unassembled WGS sequence"/>
</dbReference>
<keyword evidence="2" id="KW-0238">DNA-binding</keyword>
<reference evidence="6 7" key="1">
    <citation type="submission" date="2020-07" db="EMBL/GenBank/DDBJ databases">
        <title>Taxonomic revisions and descriptions of new bacterial species based on genomic comparisons in the high-G+C-content subgroup of the family Alcaligenaceae.</title>
        <authorList>
            <person name="Szabo A."/>
            <person name="Felfoldi T."/>
        </authorList>
    </citation>
    <scope>NUCLEOTIDE SEQUENCE [LARGE SCALE GENOMIC DNA]</scope>
    <source>
        <strain evidence="6 7">DSM 25667</strain>
    </source>
</reference>
<dbReference type="InterPro" id="IPR050707">
    <property type="entry name" value="HTH_MetabolicPath_Reg"/>
</dbReference>
<evidence type="ECO:0000313" key="6">
    <source>
        <dbReference type="EMBL" id="NYT85237.1"/>
    </source>
</evidence>
<dbReference type="GO" id="GO:0045892">
    <property type="term" value="P:negative regulation of DNA-templated transcription"/>
    <property type="evidence" value="ECO:0007669"/>
    <property type="project" value="TreeGrafter"/>
</dbReference>
<dbReference type="SUPFAM" id="SSF46785">
    <property type="entry name" value="Winged helix' DNA-binding domain"/>
    <property type="match status" value="1"/>
</dbReference>
<dbReference type="InterPro" id="IPR036390">
    <property type="entry name" value="WH_DNA-bd_sf"/>
</dbReference>
<dbReference type="InterPro" id="IPR014757">
    <property type="entry name" value="Tscrpt_reg_IclR_C"/>
</dbReference>
<keyword evidence="7" id="KW-1185">Reference proteome</keyword>
<evidence type="ECO:0000259" key="5">
    <source>
        <dbReference type="PROSITE" id="PS51078"/>
    </source>
</evidence>
<sequence length="278" mass="30660">MTQSADPISIEDQNTDRQFVNALARGLELLRCFQPGKAYLTNADLARETGFPKPTVSRLTYTLCKLGYLEFSEHLGKYQLASGVLGLGYSMLANLDVRNLARPAMQELAEHSRVSVAIGVRDRLSMIYVETCRSSARVTLRLDVGSRIPIATTSMGKALICGMADDERDGVMDEIRNADPENWSRLRKDLEKAFRDYDSTGFCIALGEWQPEIRAVGVPLLGMRGEKQMAFNCGGPAYLLARDKLETDLGPRLVELVRNVEKSMGGYASLPNSTKGTA</sequence>
<comment type="caution">
    <text evidence="6">The sequence shown here is derived from an EMBL/GenBank/DDBJ whole genome shotgun (WGS) entry which is preliminary data.</text>
</comment>
<organism evidence="6 7">
    <name type="scientific">Pollutimonas harenae</name>
    <dbReference type="NCBI Taxonomy" id="657015"/>
    <lineage>
        <taxon>Bacteria</taxon>
        <taxon>Pseudomonadati</taxon>
        <taxon>Pseudomonadota</taxon>
        <taxon>Betaproteobacteria</taxon>
        <taxon>Burkholderiales</taxon>
        <taxon>Alcaligenaceae</taxon>
        <taxon>Pollutimonas</taxon>
    </lineage>
</organism>
<dbReference type="Gene3D" id="1.10.10.10">
    <property type="entry name" value="Winged helix-like DNA-binding domain superfamily/Winged helix DNA-binding domain"/>
    <property type="match status" value="1"/>
</dbReference>
<dbReference type="Pfam" id="PF01614">
    <property type="entry name" value="IclR_C"/>
    <property type="match status" value="1"/>
</dbReference>
<keyword evidence="3" id="KW-0804">Transcription</keyword>
<dbReference type="GO" id="GO:0003700">
    <property type="term" value="F:DNA-binding transcription factor activity"/>
    <property type="evidence" value="ECO:0007669"/>
    <property type="project" value="TreeGrafter"/>
</dbReference>
<dbReference type="InterPro" id="IPR029016">
    <property type="entry name" value="GAF-like_dom_sf"/>
</dbReference>
<dbReference type="PANTHER" id="PTHR30136:SF33">
    <property type="entry name" value="TRANSCRIPTIONAL REGULATORY PROTEIN"/>
    <property type="match status" value="1"/>
</dbReference>
<evidence type="ECO:0000256" key="1">
    <source>
        <dbReference type="ARBA" id="ARBA00023015"/>
    </source>
</evidence>
<dbReference type="AlphaFoldDB" id="A0A853GSU9"/>
<evidence type="ECO:0000256" key="3">
    <source>
        <dbReference type="ARBA" id="ARBA00023163"/>
    </source>
</evidence>
<gene>
    <name evidence="6" type="ORF">H0A62_06435</name>
</gene>
<dbReference type="SUPFAM" id="SSF55781">
    <property type="entry name" value="GAF domain-like"/>
    <property type="match status" value="1"/>
</dbReference>
<accession>A0A853GSU9</accession>
<protein>
    <submittedName>
        <fullName evidence="6">IclR family transcriptional regulator</fullName>
    </submittedName>
</protein>
<dbReference type="OrthoDB" id="5401369at2"/>
<dbReference type="EMBL" id="JACCEV010000001">
    <property type="protein sequence ID" value="NYT85237.1"/>
    <property type="molecule type" value="Genomic_DNA"/>
</dbReference>
<dbReference type="PROSITE" id="PS51077">
    <property type="entry name" value="HTH_ICLR"/>
    <property type="match status" value="1"/>
</dbReference>
<keyword evidence="1" id="KW-0805">Transcription regulation</keyword>
<evidence type="ECO:0000313" key="7">
    <source>
        <dbReference type="Proteomes" id="UP000554144"/>
    </source>
</evidence>
<dbReference type="InterPro" id="IPR036388">
    <property type="entry name" value="WH-like_DNA-bd_sf"/>
</dbReference>
<dbReference type="GO" id="GO:0003677">
    <property type="term" value="F:DNA binding"/>
    <property type="evidence" value="ECO:0007669"/>
    <property type="project" value="UniProtKB-KW"/>
</dbReference>